<dbReference type="Pfam" id="PF00561">
    <property type="entry name" value="Abhydrolase_1"/>
    <property type="match status" value="1"/>
</dbReference>
<evidence type="ECO:0000313" key="5">
    <source>
        <dbReference type="EMBL" id="MST31118.1"/>
    </source>
</evidence>
<evidence type="ECO:0000256" key="2">
    <source>
        <dbReference type="ARBA" id="ARBA00022801"/>
    </source>
</evidence>
<sequence length="440" mass="47801">MQVKAARGACARPATVKGVDSPPVPGLLLRDHHTEVPLDHADPGGPTISVYAREVRAVERAADDLPWLLFLQGGPGGKAPRPTDRSGWLGEAVKDYRVLLLDQRGTGRSSPVTERTPGRFADDRALARYLTLFRADSIVADAEILRARLGGGRPWTTLGQSYGGFCTFTYLSSAPQGLERCLVTGGIPGLEASAEDVYRRTWARVLDKNAEHFRRYPADRSLLNRARDAVAGGRVLLPGGDVLTVARLQALGIVLGMSYGSAQVHYLLEEAFDGDELAPAFLAEVEQQTGHASNPLYAVLQEACYCSGTASRWAAQRVREAEFPEASPDATDLLLTGEMKESWVFRDEARLAPFAGAMELLHAKEDWPALYDPGRLARNEVPVAAAVYHDDLYVDAGLSLATARATPGVRAWVTNEYEHDGVRADARVFSRLRDLATGRA</sequence>
<dbReference type="PRINTS" id="PR00793">
    <property type="entry name" value="PROAMNOPTASE"/>
</dbReference>
<organism evidence="5 6">
    <name type="scientific">Acidiferrimicrobium australe</name>
    <dbReference type="NCBI Taxonomy" id="2664430"/>
    <lineage>
        <taxon>Bacteria</taxon>
        <taxon>Bacillati</taxon>
        <taxon>Actinomycetota</taxon>
        <taxon>Acidimicrobiia</taxon>
        <taxon>Acidimicrobiales</taxon>
        <taxon>Acidimicrobiaceae</taxon>
        <taxon>Acidiferrimicrobium</taxon>
    </lineage>
</organism>
<dbReference type="PANTHER" id="PTHR43248">
    <property type="entry name" value="2-SUCCINYL-6-HYDROXY-2,4-CYCLOHEXADIENE-1-CARBOXYLATE SYNTHASE"/>
    <property type="match status" value="1"/>
</dbReference>
<dbReference type="InterPro" id="IPR051601">
    <property type="entry name" value="Serine_prot/Carboxylest_S33"/>
</dbReference>
<feature type="region of interest" description="Disordered" evidence="3">
    <location>
        <begin position="1"/>
        <end position="28"/>
    </location>
</feature>
<dbReference type="SUPFAM" id="SSF53474">
    <property type="entry name" value="alpha/beta-Hydrolases"/>
    <property type="match status" value="1"/>
</dbReference>
<keyword evidence="6" id="KW-1185">Reference proteome</keyword>
<dbReference type="InterPro" id="IPR000073">
    <property type="entry name" value="AB_hydrolase_1"/>
</dbReference>
<evidence type="ECO:0000259" key="4">
    <source>
        <dbReference type="Pfam" id="PF00561"/>
    </source>
</evidence>
<dbReference type="PANTHER" id="PTHR43248:SF2">
    <property type="entry name" value="PROLYL AMINOPEPTIDASE"/>
    <property type="match status" value="1"/>
</dbReference>
<comment type="similarity">
    <text evidence="1">Belongs to the peptidase S33 family.</text>
</comment>
<protein>
    <submittedName>
        <fullName evidence="5">Alpha/beta fold hydrolase</fullName>
    </submittedName>
</protein>
<feature type="domain" description="AB hydrolase-1" evidence="4">
    <location>
        <begin position="66"/>
        <end position="217"/>
    </location>
</feature>
<reference evidence="5 6" key="1">
    <citation type="submission" date="2019-11" db="EMBL/GenBank/DDBJ databases">
        <title>Acidiferrimicrobium australis gen. nov., sp. nov., an acidophilic and obligately heterotrophic, member of the Actinobacteria that catalyses dissimilatory oxido- reduction of iron isolated from metal-rich acidic water in Chile.</title>
        <authorList>
            <person name="Gonzalez D."/>
            <person name="Huber K."/>
            <person name="Hedrich S."/>
            <person name="Rojas-Villalobos C."/>
            <person name="Quatrini R."/>
            <person name="Dinamarca M.A."/>
            <person name="Schwarz A."/>
            <person name="Canales C."/>
            <person name="Nancucheo I."/>
        </authorList>
    </citation>
    <scope>NUCLEOTIDE SEQUENCE [LARGE SCALE GENOMIC DNA]</scope>
    <source>
        <strain evidence="5 6">USS-CCA1</strain>
    </source>
</reference>
<evidence type="ECO:0000256" key="3">
    <source>
        <dbReference type="SAM" id="MobiDB-lite"/>
    </source>
</evidence>
<dbReference type="GO" id="GO:0016787">
    <property type="term" value="F:hydrolase activity"/>
    <property type="evidence" value="ECO:0007669"/>
    <property type="project" value="UniProtKB-KW"/>
</dbReference>
<dbReference type="EMBL" id="WJHE01000002">
    <property type="protein sequence ID" value="MST31118.1"/>
    <property type="molecule type" value="Genomic_DNA"/>
</dbReference>
<comment type="caution">
    <text evidence="5">The sequence shown here is derived from an EMBL/GenBank/DDBJ whole genome shotgun (WGS) entry which is preliminary data.</text>
</comment>
<name>A0ABW9QRT9_9ACTN</name>
<proteinExistence type="inferred from homology"/>
<dbReference type="InterPro" id="IPR002410">
    <property type="entry name" value="Peptidase_S33"/>
</dbReference>
<gene>
    <name evidence="5" type="ORF">GHK86_00030</name>
</gene>
<keyword evidence="2 5" id="KW-0378">Hydrolase</keyword>
<dbReference type="Gene3D" id="3.40.50.1820">
    <property type="entry name" value="alpha/beta hydrolase"/>
    <property type="match status" value="1"/>
</dbReference>
<dbReference type="Proteomes" id="UP000437736">
    <property type="component" value="Unassembled WGS sequence"/>
</dbReference>
<evidence type="ECO:0000313" key="6">
    <source>
        <dbReference type="Proteomes" id="UP000437736"/>
    </source>
</evidence>
<evidence type="ECO:0000256" key="1">
    <source>
        <dbReference type="ARBA" id="ARBA00010088"/>
    </source>
</evidence>
<accession>A0ABW9QRT9</accession>
<dbReference type="InterPro" id="IPR029058">
    <property type="entry name" value="AB_hydrolase_fold"/>
</dbReference>